<name>A0A4S4A461_9FLAO</name>
<dbReference type="RefSeq" id="WP_136401755.1">
    <property type="nucleotide sequence ID" value="NZ_SSNZ01000001.1"/>
</dbReference>
<reference evidence="1 2" key="1">
    <citation type="submission" date="2019-04" db="EMBL/GenBank/DDBJ databases">
        <title>Flavobacterium sp. nov. isolated from construction timber.</title>
        <authorList>
            <person name="Lin S.-Y."/>
            <person name="Chang C.-T."/>
            <person name="Young C.-C."/>
        </authorList>
    </citation>
    <scope>NUCLEOTIDE SEQUENCE [LARGE SCALE GENOMIC DNA]</scope>
    <source>
        <strain evidence="1 2">CC-CTC003</strain>
    </source>
</reference>
<comment type="caution">
    <text evidence="1">The sequence shown here is derived from an EMBL/GenBank/DDBJ whole genome shotgun (WGS) entry which is preliminary data.</text>
</comment>
<evidence type="ECO:0000313" key="2">
    <source>
        <dbReference type="Proteomes" id="UP000307507"/>
    </source>
</evidence>
<dbReference type="EMBL" id="SSNZ01000001">
    <property type="protein sequence ID" value="THF53232.1"/>
    <property type="molecule type" value="Genomic_DNA"/>
</dbReference>
<keyword evidence="2" id="KW-1185">Reference proteome</keyword>
<protein>
    <submittedName>
        <fullName evidence="1">Uncharacterized protein</fullName>
    </submittedName>
</protein>
<gene>
    <name evidence="1" type="ORF">E6C50_03250</name>
</gene>
<sequence length="177" mass="20447">MSANYHIRVQSVEEDTLTVAVFLADDSFGCFADEEFALRLLCSPDNVYKYDDDYNQVANCPLAEEISVDNYLDERWITNYSLDFIANIKLLSLNNFPFDDWDYDRWSNAISMNSDDTLDFTNVESDHPGGVVAIKVFKPEHLQHFKSGDTFSTPVYSSQNRDETHYDTIGNWMFSEE</sequence>
<dbReference type="Proteomes" id="UP000307507">
    <property type="component" value="Unassembled WGS sequence"/>
</dbReference>
<evidence type="ECO:0000313" key="1">
    <source>
        <dbReference type="EMBL" id="THF53232.1"/>
    </source>
</evidence>
<dbReference type="AlphaFoldDB" id="A0A4S4A461"/>
<organism evidence="1 2">
    <name type="scientific">Flavobacterium supellecticarium</name>
    <dbReference type="NCBI Taxonomy" id="2565924"/>
    <lineage>
        <taxon>Bacteria</taxon>
        <taxon>Pseudomonadati</taxon>
        <taxon>Bacteroidota</taxon>
        <taxon>Flavobacteriia</taxon>
        <taxon>Flavobacteriales</taxon>
        <taxon>Flavobacteriaceae</taxon>
        <taxon>Flavobacterium</taxon>
    </lineage>
</organism>
<accession>A0A4S4A461</accession>
<proteinExistence type="predicted"/>